<comment type="caution">
    <text evidence="1">The sequence shown here is derived from an EMBL/GenBank/DDBJ whole genome shotgun (WGS) entry which is preliminary data.</text>
</comment>
<dbReference type="Proteomes" id="UP000520814">
    <property type="component" value="Unassembled WGS sequence"/>
</dbReference>
<evidence type="ECO:0000313" key="1">
    <source>
        <dbReference type="EMBL" id="MBB6050418.1"/>
    </source>
</evidence>
<dbReference type="SUPFAM" id="SSF56731">
    <property type="entry name" value="DNA primase core"/>
    <property type="match status" value="1"/>
</dbReference>
<gene>
    <name evidence="1" type="ORF">HNQ39_002209</name>
</gene>
<evidence type="ECO:0000313" key="2">
    <source>
        <dbReference type="Proteomes" id="UP000520814"/>
    </source>
</evidence>
<evidence type="ECO:0008006" key="3">
    <source>
        <dbReference type="Google" id="ProtNLM"/>
    </source>
</evidence>
<keyword evidence="2" id="KW-1185">Reference proteome</keyword>
<organism evidence="1 2">
    <name type="scientific">Armatimonas rosea</name>
    <dbReference type="NCBI Taxonomy" id="685828"/>
    <lineage>
        <taxon>Bacteria</taxon>
        <taxon>Bacillati</taxon>
        <taxon>Armatimonadota</taxon>
        <taxon>Armatimonadia</taxon>
        <taxon>Armatimonadales</taxon>
        <taxon>Armatimonadaceae</taxon>
        <taxon>Armatimonas</taxon>
    </lineage>
</organism>
<dbReference type="Gene3D" id="3.40.1360.10">
    <property type="match status" value="1"/>
</dbReference>
<protein>
    <recommendedName>
        <fullName evidence="3">DUF3987 domain-containing protein</fullName>
    </recommendedName>
</protein>
<name>A0A7W9W6B6_ARMRO</name>
<dbReference type="InterPro" id="IPR025048">
    <property type="entry name" value="DUF3987"/>
</dbReference>
<dbReference type="RefSeq" id="WP_184195332.1">
    <property type="nucleotide sequence ID" value="NZ_JACHGW010000002.1"/>
</dbReference>
<proteinExistence type="predicted"/>
<dbReference type="AlphaFoldDB" id="A0A7W9W6B6"/>
<sequence>MSPMQPMTPLQNVLTRLERVRIQGSCHTAKCPAHDDERASLSVSEGKDGQVLLKCHAGCEWRQVVEALGLTISDLFPPREQAAPSSLPKKILTNQYDYIDESGKLLYQALRYQPKEFRQRAPDGKGGWSWSLQGVRRVPYRLPKVIEQANAGKTVFIVEGEKDADALGELGLTASTNAGGAGKWLEGFGKYLSGAHVIILPDNDEPGTKHAREVAMSCLPYAASVRIVELPGLPVKGDVSDWLKLGGQRKSLLDLVKASPRLTQEDMENVSDSSESGRYRTYKNTALGSDGESCASSEITEDNSPPVFNSLPSSLEAELLPVSQLTPEMLPPSLRAWLLDVAQRLSCPLEYVAIPAIVAVGAVIGKKIGIQPKRYDDWREYPNLWGAIVGRPGALKTPAISEALKHLYRLEKRTREKHEELRKFWAVESLIKKGEAERARTELKNKNLTAARKYELAEQVLQTEDEEPNCPRWIINDTTIEKLGELLKANPNGMLLYRDELMGFLRTLERQGHESDRAFYLEAWNGKGCFTYDRIGRGTVFIPSVCLSLVGSIQPGPLSSYLRASSEERGDDGFTSRFQLLVWPDPAGYHLVDRWADAEAKKRVAQVFDALAEWAMSKTDIEADEESVACLRFAPEAQQLFYTWLESLEYRMRDSGETALMETHLSKYRKLVPALALIFHLLESIDSLTAELPPVSLDSLERALAWAEFLETHARRIYQAVGEGDPEAGQRLGQRIKQSLPNPFTVRQVVQKHWAGLSTTDDVERAIGLLEERGWVQTRGVQKAGGGRPSVQIWINPALLGANKKSSVSGGKTLQNLQNQISDSSFGFITSATDDGGEEIQYEEGEI</sequence>
<accession>A0A7W9W6B6</accession>
<dbReference type="EMBL" id="JACHGW010000002">
    <property type="protein sequence ID" value="MBB6050418.1"/>
    <property type="molecule type" value="Genomic_DNA"/>
</dbReference>
<dbReference type="InterPro" id="IPR034154">
    <property type="entry name" value="TOPRIM_DnaG/twinkle"/>
</dbReference>
<dbReference type="CDD" id="cd01029">
    <property type="entry name" value="TOPRIM_primases"/>
    <property type="match status" value="1"/>
</dbReference>
<dbReference type="Pfam" id="PF13148">
    <property type="entry name" value="DUF3987"/>
    <property type="match status" value="1"/>
</dbReference>
<reference evidence="1 2" key="1">
    <citation type="submission" date="2020-08" db="EMBL/GenBank/DDBJ databases">
        <title>Genomic Encyclopedia of Type Strains, Phase IV (KMG-IV): sequencing the most valuable type-strain genomes for metagenomic binning, comparative biology and taxonomic classification.</title>
        <authorList>
            <person name="Goeker M."/>
        </authorList>
    </citation>
    <scope>NUCLEOTIDE SEQUENCE [LARGE SCALE GENOMIC DNA]</scope>
    <source>
        <strain evidence="1 2">DSM 23562</strain>
    </source>
</reference>